<sequence length="201" mass="22201">MSAIVLVSPLAEKIPRISGADYAGVDAGALRCMEAGIEMVFALGDFDTAGGALTQIKQQVECHILPCRKDETDMESALKEAYRRGYTTIILYGVLQGRFDHTMANLYLLLHRDPSLILMDAHNRVRVLLPGSYTVAKQYAYLSFLALEESSISESGVAYPLDHAHIDVTDIFTVSNEIVEEEAQITVHEGRVLMIEADDRP</sequence>
<evidence type="ECO:0000256" key="4">
    <source>
        <dbReference type="ARBA" id="ARBA00022840"/>
    </source>
</evidence>
<dbReference type="InterPro" id="IPR036371">
    <property type="entry name" value="TPK_B1-bd_sf"/>
</dbReference>
<dbReference type="Pfam" id="PF04265">
    <property type="entry name" value="TPK_B1_binding"/>
    <property type="match status" value="1"/>
</dbReference>
<dbReference type="CDD" id="cd07995">
    <property type="entry name" value="TPK"/>
    <property type="match status" value="1"/>
</dbReference>
<evidence type="ECO:0000256" key="5">
    <source>
        <dbReference type="NCBIfam" id="TIGR01378"/>
    </source>
</evidence>
<accession>A0ABT7UCF1</accession>
<dbReference type="InterPro" id="IPR053149">
    <property type="entry name" value="TPK"/>
</dbReference>
<organism evidence="7 8">
    <name type="scientific">Amedibacillus dolichus</name>
    <dbReference type="NCBI Taxonomy" id="31971"/>
    <lineage>
        <taxon>Bacteria</taxon>
        <taxon>Bacillati</taxon>
        <taxon>Bacillota</taxon>
        <taxon>Erysipelotrichia</taxon>
        <taxon>Erysipelotrichales</taxon>
        <taxon>Erysipelotrichaceae</taxon>
        <taxon>Amedibacillus</taxon>
    </lineage>
</organism>
<dbReference type="SUPFAM" id="SSF63999">
    <property type="entry name" value="Thiamin pyrophosphokinase, catalytic domain"/>
    <property type="match status" value="1"/>
</dbReference>
<gene>
    <name evidence="7" type="ORF">QUV96_06555</name>
</gene>
<keyword evidence="2" id="KW-0547">Nucleotide-binding</keyword>
<dbReference type="SMART" id="SM00983">
    <property type="entry name" value="TPK_B1_binding"/>
    <property type="match status" value="1"/>
</dbReference>
<dbReference type="GO" id="GO:0004788">
    <property type="term" value="F:thiamine diphosphokinase activity"/>
    <property type="evidence" value="ECO:0007669"/>
    <property type="project" value="UniProtKB-EC"/>
</dbReference>
<protein>
    <recommendedName>
        <fullName evidence="5">Thiamine diphosphokinase</fullName>
        <ecNumber evidence="5">2.7.6.2</ecNumber>
    </recommendedName>
</protein>
<dbReference type="InterPro" id="IPR007373">
    <property type="entry name" value="Thiamin_PyroPKinase_B1-bd"/>
</dbReference>
<dbReference type="InterPro" id="IPR036759">
    <property type="entry name" value="TPK_catalytic_sf"/>
</dbReference>
<dbReference type="NCBIfam" id="TIGR01378">
    <property type="entry name" value="thi_PPkinase"/>
    <property type="match status" value="1"/>
</dbReference>
<dbReference type="SUPFAM" id="SSF63862">
    <property type="entry name" value="Thiamin pyrophosphokinase, substrate-binding domain"/>
    <property type="match status" value="1"/>
</dbReference>
<keyword evidence="8" id="KW-1185">Reference proteome</keyword>
<evidence type="ECO:0000313" key="8">
    <source>
        <dbReference type="Proteomes" id="UP001529340"/>
    </source>
</evidence>
<dbReference type="Proteomes" id="UP001529340">
    <property type="component" value="Unassembled WGS sequence"/>
</dbReference>
<comment type="caution">
    <text evidence="7">The sequence shown here is derived from an EMBL/GenBank/DDBJ whole genome shotgun (WGS) entry which is preliminary data.</text>
</comment>
<dbReference type="EC" id="2.7.6.2" evidence="5"/>
<dbReference type="Gene3D" id="3.40.50.10240">
    <property type="entry name" value="Thiamin pyrophosphokinase, catalytic domain"/>
    <property type="match status" value="1"/>
</dbReference>
<keyword evidence="1 7" id="KW-0808">Transferase</keyword>
<dbReference type="EMBL" id="JAUDCG010000024">
    <property type="protein sequence ID" value="MDM8157295.1"/>
    <property type="molecule type" value="Genomic_DNA"/>
</dbReference>
<evidence type="ECO:0000313" key="7">
    <source>
        <dbReference type="EMBL" id="MDM8157295.1"/>
    </source>
</evidence>
<feature type="domain" description="Thiamin pyrophosphokinase thiamin-binding" evidence="6">
    <location>
        <begin position="131"/>
        <end position="193"/>
    </location>
</feature>
<reference evidence="7" key="2">
    <citation type="submission" date="2023-06" db="EMBL/GenBank/DDBJ databases">
        <authorList>
            <person name="Zeman M."/>
            <person name="Kubasova T."/>
            <person name="Jahodarova E."/>
            <person name="Nykrynova M."/>
            <person name="Rychlik I."/>
        </authorList>
    </citation>
    <scope>NUCLEOTIDE SEQUENCE</scope>
    <source>
        <strain evidence="7">ET39</strain>
    </source>
</reference>
<dbReference type="PANTHER" id="PTHR41299:SF1">
    <property type="entry name" value="THIAMINE PYROPHOSPHOKINASE"/>
    <property type="match status" value="1"/>
</dbReference>
<evidence type="ECO:0000256" key="3">
    <source>
        <dbReference type="ARBA" id="ARBA00022777"/>
    </source>
</evidence>
<keyword evidence="3" id="KW-0418">Kinase</keyword>
<name>A0ABT7UCF1_9FIRM</name>
<dbReference type="Pfam" id="PF04263">
    <property type="entry name" value="TPK_catalytic"/>
    <property type="match status" value="1"/>
</dbReference>
<dbReference type="InterPro" id="IPR007371">
    <property type="entry name" value="TPK_catalytic"/>
</dbReference>
<evidence type="ECO:0000259" key="6">
    <source>
        <dbReference type="SMART" id="SM00983"/>
    </source>
</evidence>
<proteinExistence type="predicted"/>
<evidence type="ECO:0000256" key="1">
    <source>
        <dbReference type="ARBA" id="ARBA00022679"/>
    </source>
</evidence>
<dbReference type="PANTHER" id="PTHR41299">
    <property type="entry name" value="THIAMINE PYROPHOSPHOKINASE"/>
    <property type="match status" value="1"/>
</dbReference>
<keyword evidence="4" id="KW-0067">ATP-binding</keyword>
<reference evidence="7" key="1">
    <citation type="submission" date="2023-06" db="EMBL/GenBank/DDBJ databases">
        <title>Identification and characterization of horizontal gene transfer across gut microbiota members of farm animals based on homology search.</title>
        <authorList>
            <person name="Schwarzerova J."/>
            <person name="Nykrynova M."/>
            <person name="Jureckova K."/>
            <person name="Cejkova D."/>
            <person name="Rychlik I."/>
        </authorList>
    </citation>
    <scope>NUCLEOTIDE SEQUENCE</scope>
    <source>
        <strain evidence="7">ET39</strain>
    </source>
</reference>
<evidence type="ECO:0000256" key="2">
    <source>
        <dbReference type="ARBA" id="ARBA00022741"/>
    </source>
</evidence>
<dbReference type="InterPro" id="IPR006282">
    <property type="entry name" value="Thi_PPkinase"/>
</dbReference>
<dbReference type="RefSeq" id="WP_289607753.1">
    <property type="nucleotide sequence ID" value="NZ_JAUDCG010000024.1"/>
</dbReference>